<gene>
    <name evidence="2" type="ORF">CC85DRAFT_288413</name>
</gene>
<name>A0A0J0XER0_9TREE</name>
<proteinExistence type="predicted"/>
<feature type="region of interest" description="Disordered" evidence="1">
    <location>
        <begin position="97"/>
        <end position="119"/>
    </location>
</feature>
<dbReference type="OrthoDB" id="2574887at2759"/>
<accession>A0A0J0XER0</accession>
<evidence type="ECO:0000313" key="2">
    <source>
        <dbReference type="EMBL" id="KLT39555.1"/>
    </source>
</evidence>
<reference evidence="2 3" key="1">
    <citation type="submission" date="2015-03" db="EMBL/GenBank/DDBJ databases">
        <title>Genomics and transcriptomics of the oil-accumulating basidiomycete yeast T. oleaginosus allow insights into substrate utilization and the diverse evolutionary trajectories of mating systems in fungi.</title>
        <authorList>
            <consortium name="DOE Joint Genome Institute"/>
            <person name="Kourist R."/>
            <person name="Kracht O."/>
            <person name="Bracharz F."/>
            <person name="Lipzen A."/>
            <person name="Nolan M."/>
            <person name="Ohm R."/>
            <person name="Grigoriev I."/>
            <person name="Sun S."/>
            <person name="Heitman J."/>
            <person name="Bruck T."/>
            <person name="Nowrousian M."/>
        </authorList>
    </citation>
    <scope>NUCLEOTIDE SEQUENCE [LARGE SCALE GENOMIC DNA]</scope>
    <source>
        <strain evidence="2 3">IBC0246</strain>
    </source>
</reference>
<keyword evidence="3" id="KW-1185">Reference proteome</keyword>
<organism evidence="2 3">
    <name type="scientific">Cutaneotrichosporon oleaginosum</name>
    <dbReference type="NCBI Taxonomy" id="879819"/>
    <lineage>
        <taxon>Eukaryota</taxon>
        <taxon>Fungi</taxon>
        <taxon>Dikarya</taxon>
        <taxon>Basidiomycota</taxon>
        <taxon>Agaricomycotina</taxon>
        <taxon>Tremellomycetes</taxon>
        <taxon>Trichosporonales</taxon>
        <taxon>Trichosporonaceae</taxon>
        <taxon>Cutaneotrichosporon</taxon>
    </lineage>
</organism>
<dbReference type="AlphaFoldDB" id="A0A0J0XER0"/>
<dbReference type="EMBL" id="KQ087255">
    <property type="protein sequence ID" value="KLT39555.1"/>
    <property type="molecule type" value="Genomic_DNA"/>
</dbReference>
<sequence>MKRSDVHHVTFHIERATVLLSVPEATTLASLRSQLVPALATLARSALSSSPPSSADDIQLWEDRDTEGATGIRVCDEGSIKSLGWARWKRLYISIRGDDGSFGEPSYTIPDPMDGDEEQ</sequence>
<dbReference type="Proteomes" id="UP000053611">
    <property type="component" value="Unassembled WGS sequence"/>
</dbReference>
<evidence type="ECO:0000313" key="3">
    <source>
        <dbReference type="Proteomes" id="UP000053611"/>
    </source>
</evidence>
<evidence type="ECO:0000256" key="1">
    <source>
        <dbReference type="SAM" id="MobiDB-lite"/>
    </source>
</evidence>
<protein>
    <submittedName>
        <fullName evidence="2">Uncharacterized protein</fullName>
    </submittedName>
</protein>